<name>A0A1H4PZL4_9MICO</name>
<dbReference type="AlphaFoldDB" id="A0A1H4PZL4"/>
<evidence type="ECO:0000256" key="1">
    <source>
        <dbReference type="ARBA" id="ARBA00006930"/>
    </source>
</evidence>
<dbReference type="SUPFAM" id="SSF52540">
    <property type="entry name" value="P-loop containing nucleoside triphosphate hydrolases"/>
    <property type="match status" value="1"/>
</dbReference>
<dbReference type="InterPro" id="IPR038729">
    <property type="entry name" value="Rad50/SbcC_AAA"/>
</dbReference>
<dbReference type="GO" id="GO:0016887">
    <property type="term" value="F:ATP hydrolysis activity"/>
    <property type="evidence" value="ECO:0007669"/>
    <property type="project" value="InterPro"/>
</dbReference>
<sequence>MTRYFLTRVSVEGFRGINNDGDPLVLSFKSDRVNSVFAPNGSGKSSLYEALEYAFRGSVARLNQMQSAESPANYIANLFHSQRKATIEVTLAPDDGGSDVKIVVERESSGERTVSSVDVSDPDALLASMNEDFALLDYAAFNRFIEDTALTRGRSFSSLLGLSEYGEFLRTLKAVSNSQTFKSDLEVAQLEAENTSLRARADEALRDFVAHYRTLTAREIDDVSRADRWGDEVLSSLRGVALLSPLLEDCSSLAAVNFAALKNAVFEAESGAVRERLATLTTTRNLLDERVASRAPVDASKDLERRLSEYDEALSAAAESELQGLLSAASEYLHLHEDTSACPLCERPGADGLAERVDERLDALAELKRCEEALRTEVFNGVFVSRLGLLEQGTVPPLDDMSSVAAALRTQVQTGINLTDDDIRSAESRLTTLEGLLALRAESVATALEKIEASLPPSLVHLAELVATAEAARTELTRHIEAKSEADKAQRKLDAITDWKRFIDSSYRTFASAESKMSQRILGELRTDYQEIFAGIMSVGDIVPNLNRANGTEQLTVELSKFHSAESVSARAVLSESYRNALAISVFLSAAARHGRAPRFVVLDDVTSSFDAGHQYRMMEQLRTRLQHDGSNDGLQVILLSHDVTLEKYFDRLDDGQSWHHQKLQGWPPLTPVKSHNQNVDRLRDDAEKHLRAGRTSEGAGLMRQYLEFVLQQVIRKLQIPVPIDLAVNEHAIMVGSCLDAIVDAVKTREKLGTIVLEQQQISDLTGRHVPAIVANWVSHYGSSGSAVFSPPSLLAVLGDIDGIRRCFQYDESGSGNWRFYKSLTKRF</sequence>
<protein>
    <recommendedName>
        <fullName evidence="3">Nuclease SbcCD subunit C</fullName>
    </recommendedName>
</protein>
<dbReference type="Gene3D" id="3.40.50.300">
    <property type="entry name" value="P-loop containing nucleotide triphosphate hydrolases"/>
    <property type="match status" value="2"/>
</dbReference>
<dbReference type="RefSeq" id="WP_176980843.1">
    <property type="nucleotide sequence ID" value="NZ_FNRY01000001.1"/>
</dbReference>
<gene>
    <name evidence="5" type="ORF">SAMN04489806_2662</name>
</gene>
<proteinExistence type="inferred from homology"/>
<evidence type="ECO:0000256" key="3">
    <source>
        <dbReference type="ARBA" id="ARBA00013368"/>
    </source>
</evidence>
<comment type="similarity">
    <text evidence="1">Belongs to the SMC family. SbcC subfamily.</text>
</comment>
<evidence type="ECO:0000259" key="4">
    <source>
        <dbReference type="Pfam" id="PF13476"/>
    </source>
</evidence>
<keyword evidence="6" id="KW-1185">Reference proteome</keyword>
<reference evidence="5 6" key="1">
    <citation type="submission" date="2016-10" db="EMBL/GenBank/DDBJ databases">
        <authorList>
            <person name="de Groot N.N."/>
        </authorList>
    </citation>
    <scope>NUCLEOTIDE SEQUENCE [LARGE SCALE GENOMIC DNA]</scope>
    <source>
        <strain evidence="5 6">DSM 21799</strain>
    </source>
</reference>
<dbReference type="EMBL" id="FNRY01000001">
    <property type="protein sequence ID" value="SEC12688.1"/>
    <property type="molecule type" value="Genomic_DNA"/>
</dbReference>
<dbReference type="Proteomes" id="UP000199183">
    <property type="component" value="Unassembled WGS sequence"/>
</dbReference>
<dbReference type="PANTHER" id="PTHR32114">
    <property type="entry name" value="ABC TRANSPORTER ABCH.3"/>
    <property type="match status" value="1"/>
</dbReference>
<dbReference type="STRING" id="640635.SAMN04489806_2662"/>
<comment type="subunit">
    <text evidence="2">Heterodimer of SbcC and SbcD.</text>
</comment>
<dbReference type="GO" id="GO:0006302">
    <property type="term" value="P:double-strand break repair"/>
    <property type="evidence" value="ECO:0007669"/>
    <property type="project" value="InterPro"/>
</dbReference>
<dbReference type="Pfam" id="PF13476">
    <property type="entry name" value="AAA_23"/>
    <property type="match status" value="1"/>
</dbReference>
<evidence type="ECO:0000256" key="2">
    <source>
        <dbReference type="ARBA" id="ARBA00011322"/>
    </source>
</evidence>
<evidence type="ECO:0000313" key="5">
    <source>
        <dbReference type="EMBL" id="SEC12688.1"/>
    </source>
</evidence>
<evidence type="ECO:0000313" key="6">
    <source>
        <dbReference type="Proteomes" id="UP000199183"/>
    </source>
</evidence>
<organism evidence="5 6">
    <name type="scientific">Paramicrobacterium humi</name>
    <dbReference type="NCBI Taxonomy" id="640635"/>
    <lineage>
        <taxon>Bacteria</taxon>
        <taxon>Bacillati</taxon>
        <taxon>Actinomycetota</taxon>
        <taxon>Actinomycetes</taxon>
        <taxon>Micrococcales</taxon>
        <taxon>Microbacteriaceae</taxon>
        <taxon>Paramicrobacterium</taxon>
    </lineage>
</organism>
<dbReference type="PANTHER" id="PTHR32114:SF2">
    <property type="entry name" value="ABC TRANSPORTER ABCH.3"/>
    <property type="match status" value="1"/>
</dbReference>
<feature type="domain" description="Rad50/SbcC-type AAA" evidence="4">
    <location>
        <begin position="8"/>
        <end position="116"/>
    </location>
</feature>
<accession>A0A1H4PZL4</accession>
<dbReference type="InterPro" id="IPR027417">
    <property type="entry name" value="P-loop_NTPase"/>
</dbReference>